<dbReference type="EMBL" id="JAEMUH010000002">
    <property type="protein sequence ID" value="MBJ7549670.1"/>
    <property type="molecule type" value="Genomic_DNA"/>
</dbReference>
<keyword evidence="5" id="KW-1185">Reference proteome</keyword>
<keyword evidence="1 2" id="KW-0238">DNA-binding</keyword>
<proteinExistence type="predicted"/>
<dbReference type="PRINTS" id="PR00455">
    <property type="entry name" value="HTHTETR"/>
</dbReference>
<gene>
    <name evidence="4" type="ORF">JHD44_03160</name>
</gene>
<dbReference type="InterPro" id="IPR009057">
    <property type="entry name" value="Homeodomain-like_sf"/>
</dbReference>
<feature type="DNA-binding region" description="H-T-H motif" evidence="2">
    <location>
        <begin position="31"/>
        <end position="50"/>
    </location>
</feature>
<evidence type="ECO:0000313" key="5">
    <source>
        <dbReference type="Proteomes" id="UP000598488"/>
    </source>
</evidence>
<reference evidence="4 5" key="1">
    <citation type="submission" date="2020-12" db="EMBL/GenBank/DDBJ databases">
        <title>Comparative genome analysis of fungal antagonists Marinomonas ostreistagni 398 and M. spartinae 468.</title>
        <authorList>
            <person name="Fields J.L."/>
            <person name="Mavrodi O.V."/>
            <person name="Biber P.D."/>
            <person name="Indest K.J."/>
            <person name="Mavrodi D.V."/>
        </authorList>
    </citation>
    <scope>NUCLEOTIDE SEQUENCE [LARGE SCALE GENOMIC DNA]</scope>
    <source>
        <strain evidence="4 5">USM7</strain>
    </source>
</reference>
<dbReference type="SUPFAM" id="SSF48498">
    <property type="entry name" value="Tetracyclin repressor-like, C-terminal domain"/>
    <property type="match status" value="1"/>
</dbReference>
<dbReference type="SUPFAM" id="SSF46689">
    <property type="entry name" value="Homeodomain-like"/>
    <property type="match status" value="1"/>
</dbReference>
<dbReference type="Pfam" id="PF14246">
    <property type="entry name" value="TetR_C_7"/>
    <property type="match status" value="1"/>
</dbReference>
<evidence type="ECO:0000256" key="2">
    <source>
        <dbReference type="PROSITE-ProRule" id="PRU00335"/>
    </source>
</evidence>
<organism evidence="4 5">
    <name type="scientific">Marinomonas ostreistagni</name>
    <dbReference type="NCBI Taxonomy" id="359209"/>
    <lineage>
        <taxon>Bacteria</taxon>
        <taxon>Pseudomonadati</taxon>
        <taxon>Pseudomonadota</taxon>
        <taxon>Gammaproteobacteria</taxon>
        <taxon>Oceanospirillales</taxon>
        <taxon>Oceanospirillaceae</taxon>
        <taxon>Marinomonas</taxon>
    </lineage>
</organism>
<sequence>MNKEPTLDKKTLCVLEAATRVFLQHGFSAASTDMIQKEAGVSKATIYNRYATKEALFTAVIEERCKLTTTEVTGIQATSDHVEDILTQIGKTYLKIILSPEGIALYRTVAAESVRFPDMGDIFYISGPQSINETIASYLAEAEQKGDLSFHPMGVNQATALFVSMLRGEGQMQGLMYPSSKPSDAQIDHWTKLAVDTFLRAFKTNSESN</sequence>
<evidence type="ECO:0000256" key="1">
    <source>
        <dbReference type="ARBA" id="ARBA00023125"/>
    </source>
</evidence>
<dbReference type="InterPro" id="IPR050109">
    <property type="entry name" value="HTH-type_TetR-like_transc_reg"/>
</dbReference>
<accession>A0ABS0Z7N4</accession>
<protein>
    <submittedName>
        <fullName evidence="4">TetR/AcrR family transcriptional regulator</fullName>
    </submittedName>
</protein>
<dbReference type="RefSeq" id="WP_199461002.1">
    <property type="nucleotide sequence ID" value="NZ_JAEMUH010000002.1"/>
</dbReference>
<name>A0ABS0Z7N4_9GAMM</name>
<dbReference type="InterPro" id="IPR036271">
    <property type="entry name" value="Tet_transcr_reg_TetR-rel_C_sf"/>
</dbReference>
<evidence type="ECO:0000259" key="3">
    <source>
        <dbReference type="PROSITE" id="PS50977"/>
    </source>
</evidence>
<dbReference type="PROSITE" id="PS50977">
    <property type="entry name" value="HTH_TETR_2"/>
    <property type="match status" value="1"/>
</dbReference>
<comment type="caution">
    <text evidence="4">The sequence shown here is derived from an EMBL/GenBank/DDBJ whole genome shotgun (WGS) entry which is preliminary data.</text>
</comment>
<evidence type="ECO:0000313" key="4">
    <source>
        <dbReference type="EMBL" id="MBJ7549670.1"/>
    </source>
</evidence>
<dbReference type="PANTHER" id="PTHR30055:SF146">
    <property type="entry name" value="HTH-TYPE TRANSCRIPTIONAL DUAL REGULATOR CECR"/>
    <property type="match status" value="1"/>
</dbReference>
<dbReference type="Proteomes" id="UP000598488">
    <property type="component" value="Unassembled WGS sequence"/>
</dbReference>
<dbReference type="Gene3D" id="1.10.357.10">
    <property type="entry name" value="Tetracycline Repressor, domain 2"/>
    <property type="match status" value="1"/>
</dbReference>
<dbReference type="Gene3D" id="1.10.10.60">
    <property type="entry name" value="Homeodomain-like"/>
    <property type="match status" value="1"/>
</dbReference>
<dbReference type="Pfam" id="PF00440">
    <property type="entry name" value="TetR_N"/>
    <property type="match status" value="1"/>
</dbReference>
<dbReference type="PANTHER" id="PTHR30055">
    <property type="entry name" value="HTH-TYPE TRANSCRIPTIONAL REGULATOR RUTR"/>
    <property type="match status" value="1"/>
</dbReference>
<feature type="domain" description="HTH tetR-type" evidence="3">
    <location>
        <begin position="8"/>
        <end position="68"/>
    </location>
</feature>
<dbReference type="InterPro" id="IPR001647">
    <property type="entry name" value="HTH_TetR"/>
</dbReference>
<dbReference type="InterPro" id="IPR039536">
    <property type="entry name" value="TetR_C_Proteobacteria"/>
</dbReference>